<dbReference type="InterPro" id="IPR036397">
    <property type="entry name" value="RNaseH_sf"/>
</dbReference>
<dbReference type="AlphaFoldDB" id="A0A9W6WLP2"/>
<accession>A0A9W6WLP2</accession>
<dbReference type="EMBL" id="BSXT01000124">
    <property type="protein sequence ID" value="GMF18282.1"/>
    <property type="molecule type" value="Genomic_DNA"/>
</dbReference>
<gene>
    <name evidence="1" type="ORF">Pfra01_000154900</name>
</gene>
<organism evidence="1 2">
    <name type="scientific">Phytophthora fragariaefolia</name>
    <dbReference type="NCBI Taxonomy" id="1490495"/>
    <lineage>
        <taxon>Eukaryota</taxon>
        <taxon>Sar</taxon>
        <taxon>Stramenopiles</taxon>
        <taxon>Oomycota</taxon>
        <taxon>Peronosporomycetes</taxon>
        <taxon>Peronosporales</taxon>
        <taxon>Peronosporaceae</taxon>
        <taxon>Phytophthora</taxon>
    </lineage>
</organism>
<evidence type="ECO:0000313" key="1">
    <source>
        <dbReference type="EMBL" id="GMF18282.1"/>
    </source>
</evidence>
<dbReference type="Proteomes" id="UP001165121">
    <property type="component" value="Unassembled WGS sequence"/>
</dbReference>
<keyword evidence="2" id="KW-1185">Reference proteome</keyword>
<protein>
    <submittedName>
        <fullName evidence="1">Unnamed protein product</fullName>
    </submittedName>
</protein>
<dbReference type="PANTHER" id="PTHR47169:SF2">
    <property type="entry name" value="OS01G0541250 PROTEIN"/>
    <property type="match status" value="1"/>
</dbReference>
<reference evidence="1" key="1">
    <citation type="submission" date="2023-04" db="EMBL/GenBank/DDBJ databases">
        <title>Phytophthora fragariaefolia NBRC 109709.</title>
        <authorList>
            <person name="Ichikawa N."/>
            <person name="Sato H."/>
            <person name="Tonouchi N."/>
        </authorList>
    </citation>
    <scope>NUCLEOTIDE SEQUENCE</scope>
    <source>
        <strain evidence="1">NBRC 109709</strain>
    </source>
</reference>
<sequence>MGSRSSRAGQEGGWNIRVLCQAPNSPDLNTLDLGGFNSMQTLQYYVPRKGIDALIESVNTAFRQLKVDAVNDIFLTLQACMLAILREEGGNLYELPHLKKAKLRRAKRLPIRLRCSRELYQSAVALLAASDRGSALLFGNK</sequence>
<comment type="caution">
    <text evidence="1">The sequence shown here is derived from an EMBL/GenBank/DDBJ whole genome shotgun (WGS) entry which is preliminary data.</text>
</comment>
<dbReference type="Gene3D" id="3.30.420.10">
    <property type="entry name" value="Ribonuclease H-like superfamily/Ribonuclease H"/>
    <property type="match status" value="1"/>
</dbReference>
<dbReference type="OrthoDB" id="97496at2759"/>
<name>A0A9W6WLP2_9STRA</name>
<dbReference type="PANTHER" id="PTHR47169">
    <property type="entry name" value="OS01G0541250 PROTEIN"/>
    <property type="match status" value="1"/>
</dbReference>
<evidence type="ECO:0000313" key="2">
    <source>
        <dbReference type="Proteomes" id="UP001165121"/>
    </source>
</evidence>
<dbReference type="GO" id="GO:0003676">
    <property type="term" value="F:nucleic acid binding"/>
    <property type="evidence" value="ECO:0007669"/>
    <property type="project" value="InterPro"/>
</dbReference>
<proteinExistence type="predicted"/>